<accession>A0A080WLI5</accession>
<protein>
    <submittedName>
        <fullName evidence="1">Uncharacterized protein</fullName>
    </submittedName>
</protein>
<reference evidence="2" key="1">
    <citation type="journal article" date="2012" name="MBio">
        <title>Comparative genome analysis of Trichophyton rubrum and related dermatophytes reveals candidate genes involved in infection.</title>
        <authorList>
            <person name="Martinez D.A."/>
            <person name="Oliver B.G."/>
            <person name="Graeser Y."/>
            <person name="Goldberg J.M."/>
            <person name="Li W."/>
            <person name="Martinez-Rossi N.M."/>
            <person name="Monod M."/>
            <person name="Shelest E."/>
            <person name="Barton R.C."/>
            <person name="Birch E."/>
            <person name="Brakhage A.A."/>
            <person name="Chen Z."/>
            <person name="Gurr S.J."/>
            <person name="Heiman D."/>
            <person name="Heitman J."/>
            <person name="Kosti I."/>
            <person name="Rossi A."/>
            <person name="Saif S."/>
            <person name="Samalova M."/>
            <person name="Saunders C.W."/>
            <person name="Shea T."/>
            <person name="Summerbell R.C."/>
            <person name="Xu J."/>
            <person name="Young S."/>
            <person name="Zeng Q."/>
            <person name="Birren B.W."/>
            <person name="Cuomo C.A."/>
            <person name="White T.C."/>
        </authorList>
    </citation>
    <scope>NUCLEOTIDE SEQUENCE [LARGE SCALE GENOMIC DNA]</scope>
    <source>
        <strain evidence="2">ATCC MYA-4607 / CBS 118892</strain>
    </source>
</reference>
<dbReference type="RefSeq" id="XP_047606375.1">
    <property type="nucleotide sequence ID" value="XM_047751171.1"/>
</dbReference>
<evidence type="ECO:0000313" key="1">
    <source>
        <dbReference type="EMBL" id="KFL61697.1"/>
    </source>
</evidence>
<sequence length="213" mass="24056">MTRIPCRSTAARGIMRPRQTFPKAAVRKHKIILESITQEKKKLRIAISFETKPPPGYTFIPAGNPEFTNGCKELCRKDGYKVYTVSTTPHQRVHDLSQHVHRIGYHFPSVVVASICMERGFFLSSSGRVVAYQNQRPDQIQGNKSASSEQSQETINAEARDAIKDLFPNIPTKDLNQIVKTAFKKVRQPSRLHSLLTVMSRENVGLGQQPSFH</sequence>
<dbReference type="OrthoDB" id="5288828at2759"/>
<dbReference type="PANTHER" id="PTHR38113:SF1">
    <property type="entry name" value="DUF2293 DOMAIN-CONTAINING PROTEIN"/>
    <property type="match status" value="1"/>
</dbReference>
<dbReference type="InParanoid" id="A0A080WLI5"/>
<dbReference type="HOGENOM" id="CLU_1295234_0_0_1"/>
<dbReference type="STRING" id="559305.A0A080WLI5"/>
<dbReference type="GeneID" id="10379564"/>
<name>A0A080WLI5_TRIRC</name>
<keyword evidence="2" id="KW-1185">Reference proteome</keyword>
<gene>
    <name evidence="1" type="ORF">TERG_12174</name>
</gene>
<evidence type="ECO:0000313" key="2">
    <source>
        <dbReference type="Proteomes" id="UP000008864"/>
    </source>
</evidence>
<dbReference type="AlphaFoldDB" id="A0A080WLI5"/>
<dbReference type="VEuPathDB" id="FungiDB:TERG_12174"/>
<organism evidence="1 2">
    <name type="scientific">Trichophyton rubrum (strain ATCC MYA-4607 / CBS 118892)</name>
    <name type="common">Athlete's foot fungus</name>
    <dbReference type="NCBI Taxonomy" id="559305"/>
    <lineage>
        <taxon>Eukaryota</taxon>
        <taxon>Fungi</taxon>
        <taxon>Dikarya</taxon>
        <taxon>Ascomycota</taxon>
        <taxon>Pezizomycotina</taxon>
        <taxon>Eurotiomycetes</taxon>
        <taxon>Eurotiomycetidae</taxon>
        <taxon>Onygenales</taxon>
        <taxon>Arthrodermataceae</taxon>
        <taxon>Trichophyton</taxon>
    </lineage>
</organism>
<dbReference type="PANTHER" id="PTHR38113">
    <property type="match status" value="1"/>
</dbReference>
<dbReference type="eggNOG" id="ENOG502SQ7Q">
    <property type="taxonomic scope" value="Eukaryota"/>
</dbReference>
<dbReference type="Proteomes" id="UP000008864">
    <property type="component" value="Unassembled WGS sequence"/>
</dbReference>
<proteinExistence type="predicted"/>
<dbReference type="EMBL" id="GG700651">
    <property type="protein sequence ID" value="KFL61697.1"/>
    <property type="molecule type" value="Genomic_DNA"/>
</dbReference>